<protein>
    <submittedName>
        <fullName evidence="1">Uncharacterized protein</fullName>
    </submittedName>
</protein>
<name>A0A1B0G9U4_GLOMM</name>
<dbReference type="EnsemblMetazoa" id="GMOY010081-RA">
    <property type="protein sequence ID" value="GMOY010081-PA"/>
    <property type="gene ID" value="GMOY010081"/>
</dbReference>
<dbReference type="EMBL" id="CCAG010011659">
    <property type="status" value="NOT_ANNOTATED_CDS"/>
    <property type="molecule type" value="Genomic_DNA"/>
</dbReference>
<dbReference type="Proteomes" id="UP000092444">
    <property type="component" value="Unassembled WGS sequence"/>
</dbReference>
<reference evidence="1" key="1">
    <citation type="submission" date="2020-05" db="UniProtKB">
        <authorList>
            <consortium name="EnsemblMetazoa"/>
        </authorList>
    </citation>
    <scope>IDENTIFICATION</scope>
    <source>
        <strain evidence="1">Yale</strain>
    </source>
</reference>
<accession>A0A1B0G9U4</accession>
<evidence type="ECO:0000313" key="2">
    <source>
        <dbReference type="Proteomes" id="UP000092444"/>
    </source>
</evidence>
<sequence length="39" mass="4426">MADFDLNVDSLIQRLLEKPVYDRIGISAKNYLSLLNISS</sequence>
<dbReference type="AlphaFoldDB" id="A0A1B0G9U4"/>
<dbReference type="VEuPathDB" id="VectorBase:GMOY010081"/>
<keyword evidence="2" id="KW-1185">Reference proteome</keyword>
<evidence type="ECO:0000313" key="1">
    <source>
        <dbReference type="EnsemblMetazoa" id="GMOY010081-PA"/>
    </source>
</evidence>
<proteinExistence type="predicted"/>
<organism evidence="1 2">
    <name type="scientific">Glossina morsitans morsitans</name>
    <name type="common">Savannah tsetse fly</name>
    <dbReference type="NCBI Taxonomy" id="37546"/>
    <lineage>
        <taxon>Eukaryota</taxon>
        <taxon>Metazoa</taxon>
        <taxon>Ecdysozoa</taxon>
        <taxon>Arthropoda</taxon>
        <taxon>Hexapoda</taxon>
        <taxon>Insecta</taxon>
        <taxon>Pterygota</taxon>
        <taxon>Neoptera</taxon>
        <taxon>Endopterygota</taxon>
        <taxon>Diptera</taxon>
        <taxon>Brachycera</taxon>
        <taxon>Muscomorpha</taxon>
        <taxon>Hippoboscoidea</taxon>
        <taxon>Glossinidae</taxon>
        <taxon>Glossina</taxon>
    </lineage>
</organism>